<keyword evidence="5" id="KW-0472">Membrane</keyword>
<reference evidence="6" key="1">
    <citation type="submission" date="2019-12" db="EMBL/GenBank/DDBJ databases">
        <title>High-Quality draft genome sequences of three cyanobacteria isolated from the limestone walls of the Old Cathedral of Coimbra.</title>
        <authorList>
            <person name="Tiago I."/>
            <person name="Soares F."/>
            <person name="Portugal A."/>
        </authorList>
    </citation>
    <scope>NUCLEOTIDE SEQUENCE</scope>
    <source>
        <strain evidence="6">A</strain>
    </source>
</reference>
<dbReference type="SMART" id="SM00028">
    <property type="entry name" value="TPR"/>
    <property type="match status" value="4"/>
</dbReference>
<feature type="compositionally biased region" description="Polar residues" evidence="4">
    <location>
        <begin position="36"/>
        <end position="52"/>
    </location>
</feature>
<dbReference type="Pfam" id="PF13432">
    <property type="entry name" value="TPR_16"/>
    <property type="match status" value="1"/>
</dbReference>
<comment type="caution">
    <text evidence="6">The sequence shown here is derived from an EMBL/GenBank/DDBJ whole genome shotgun (WGS) entry which is preliminary data.</text>
</comment>
<dbReference type="PANTHER" id="PTHR45586">
    <property type="entry name" value="TPR REPEAT-CONTAINING PROTEIN PA4667"/>
    <property type="match status" value="1"/>
</dbReference>
<dbReference type="InterPro" id="IPR051012">
    <property type="entry name" value="CellSynth/LPSAsmb/PSIAsmb"/>
</dbReference>
<name>A0A8J7Z6M7_9CYAN</name>
<feature type="repeat" description="TPR" evidence="3">
    <location>
        <begin position="190"/>
        <end position="223"/>
    </location>
</feature>
<dbReference type="Pfam" id="PF14559">
    <property type="entry name" value="TPR_19"/>
    <property type="match status" value="1"/>
</dbReference>
<dbReference type="Gene3D" id="1.25.40.10">
    <property type="entry name" value="Tetratricopeptide repeat domain"/>
    <property type="match status" value="2"/>
</dbReference>
<dbReference type="Proteomes" id="UP000646053">
    <property type="component" value="Unassembled WGS sequence"/>
</dbReference>
<keyword evidence="7" id="KW-1185">Reference proteome</keyword>
<keyword evidence="5" id="KW-1133">Transmembrane helix</keyword>
<keyword evidence="1" id="KW-0677">Repeat</keyword>
<evidence type="ECO:0000256" key="1">
    <source>
        <dbReference type="ARBA" id="ARBA00022737"/>
    </source>
</evidence>
<dbReference type="RefSeq" id="WP_162422915.1">
    <property type="nucleotide sequence ID" value="NZ_WVIE01000008.1"/>
</dbReference>
<evidence type="ECO:0000256" key="4">
    <source>
        <dbReference type="SAM" id="MobiDB-lite"/>
    </source>
</evidence>
<dbReference type="PROSITE" id="PS50293">
    <property type="entry name" value="TPR_REGION"/>
    <property type="match status" value="1"/>
</dbReference>
<evidence type="ECO:0000256" key="3">
    <source>
        <dbReference type="PROSITE-ProRule" id="PRU00339"/>
    </source>
</evidence>
<protein>
    <submittedName>
        <fullName evidence="6">Tetratricopeptide repeat protein</fullName>
    </submittedName>
</protein>
<feature type="region of interest" description="Disordered" evidence="4">
    <location>
        <begin position="262"/>
        <end position="313"/>
    </location>
</feature>
<dbReference type="InterPro" id="IPR019734">
    <property type="entry name" value="TPR_rpt"/>
</dbReference>
<dbReference type="InterPro" id="IPR011990">
    <property type="entry name" value="TPR-like_helical_dom_sf"/>
</dbReference>
<evidence type="ECO:0000256" key="5">
    <source>
        <dbReference type="SAM" id="Phobius"/>
    </source>
</evidence>
<feature type="transmembrane region" description="Helical" evidence="5">
    <location>
        <begin position="12"/>
        <end position="34"/>
    </location>
</feature>
<feature type="compositionally biased region" description="Low complexity" evidence="4">
    <location>
        <begin position="266"/>
        <end position="292"/>
    </location>
</feature>
<sequence>MSEKRNRWLINVVLIVATVGLLGVTMIPLLTSAINSSDAQSKASPNPSQSASADGRKGELEVQAKGYEAVLQKEPDNQVALRGLLDARRQLNDPKGMVEPLERLSRLNPGMTEYAVLLAQVKQYNGDREGAAQTYREVLRDKPGDLLSLQGLADLLVKQERPEAAIGLLQDTLRQAPAANKNQAGSVDITAIQVLLGKVFATQKRYDEALNVFNQAMQTNPNDFQPVLYKAQVLKEQGRDDQAKPFFDKAASLAPAQFKDQINKFAAAPPSSAPNSSAPSDAPNASTTTPATGDFSAPATPNAQPESSPAPAN</sequence>
<dbReference type="SUPFAM" id="SSF48452">
    <property type="entry name" value="TPR-like"/>
    <property type="match status" value="1"/>
</dbReference>
<feature type="region of interest" description="Disordered" evidence="4">
    <location>
        <begin position="36"/>
        <end position="58"/>
    </location>
</feature>
<evidence type="ECO:0000313" key="7">
    <source>
        <dbReference type="Proteomes" id="UP000646053"/>
    </source>
</evidence>
<keyword evidence="5" id="KW-0812">Transmembrane</keyword>
<gene>
    <name evidence="6" type="ORF">GS601_08865</name>
</gene>
<accession>A0A8J7Z6M7</accession>
<dbReference type="EMBL" id="WVIE01000008">
    <property type="protein sequence ID" value="NDJ17398.1"/>
    <property type="molecule type" value="Genomic_DNA"/>
</dbReference>
<evidence type="ECO:0000313" key="6">
    <source>
        <dbReference type="EMBL" id="NDJ17398.1"/>
    </source>
</evidence>
<proteinExistence type="predicted"/>
<organism evidence="6 7">
    <name type="scientific">Myxacorys almedinensis A</name>
    <dbReference type="NCBI Taxonomy" id="2690445"/>
    <lineage>
        <taxon>Bacteria</taxon>
        <taxon>Bacillati</taxon>
        <taxon>Cyanobacteriota</taxon>
        <taxon>Cyanophyceae</taxon>
        <taxon>Leptolyngbyales</taxon>
        <taxon>Leptolyngbyaceae</taxon>
        <taxon>Myxacorys</taxon>
        <taxon>Myxacorys almedinensis</taxon>
    </lineage>
</organism>
<keyword evidence="2 3" id="KW-0802">TPR repeat</keyword>
<dbReference type="PANTHER" id="PTHR45586:SF1">
    <property type="entry name" value="LIPOPOLYSACCHARIDE ASSEMBLY PROTEIN B"/>
    <property type="match status" value="1"/>
</dbReference>
<evidence type="ECO:0000256" key="2">
    <source>
        <dbReference type="ARBA" id="ARBA00022803"/>
    </source>
</evidence>
<dbReference type="AlphaFoldDB" id="A0A8J7Z6M7"/>
<dbReference type="PROSITE" id="PS50005">
    <property type="entry name" value="TPR"/>
    <property type="match status" value="1"/>
</dbReference>